<dbReference type="PANTHER" id="PTHR11246:SF3">
    <property type="entry name" value="CROOKED NECK-LIKE PROTEIN 1"/>
    <property type="match status" value="1"/>
</dbReference>
<dbReference type="InterPro" id="IPR055433">
    <property type="entry name" value="HAT_Syf1-like_N"/>
</dbReference>
<keyword evidence="4" id="KW-0747">Spliceosome</keyword>
<dbReference type="InterPro" id="IPR003107">
    <property type="entry name" value="HAT"/>
</dbReference>
<keyword evidence="6" id="KW-0508">mRNA splicing</keyword>
<dbReference type="Pfam" id="PF23233">
    <property type="entry name" value="HAT_Syf1_CNRKL1_N"/>
    <property type="match status" value="1"/>
</dbReference>
<keyword evidence="3" id="KW-0507">mRNA processing</keyword>
<feature type="region of interest" description="Disordered" evidence="10">
    <location>
        <begin position="667"/>
        <end position="744"/>
    </location>
</feature>
<evidence type="ECO:0000313" key="12">
    <source>
        <dbReference type="EMBL" id="OIW11108.1"/>
    </source>
</evidence>
<dbReference type="Gramene" id="OIW11108">
    <property type="protein sequence ID" value="OIW11108"/>
    <property type="gene ID" value="TanjilG_22915"/>
</dbReference>
<dbReference type="GO" id="GO:0005524">
    <property type="term" value="F:ATP binding"/>
    <property type="evidence" value="ECO:0007669"/>
    <property type="project" value="InterPro"/>
</dbReference>
<proteinExistence type="inferred from homology"/>
<dbReference type="Pfam" id="PF23231">
    <property type="entry name" value="HAT_Syf1_CNRKL1_C"/>
    <property type="match status" value="2"/>
</dbReference>
<evidence type="ECO:0000256" key="10">
    <source>
        <dbReference type="SAM" id="MobiDB-lite"/>
    </source>
</evidence>
<dbReference type="InterPro" id="IPR011009">
    <property type="entry name" value="Kinase-like_dom_sf"/>
</dbReference>
<evidence type="ECO:0000259" key="11">
    <source>
        <dbReference type="PROSITE" id="PS50011"/>
    </source>
</evidence>
<dbReference type="FunFam" id="1.25.40.10:FF:000306">
    <property type="entry name" value="Cell cycle control protein cwf4"/>
    <property type="match status" value="1"/>
</dbReference>
<dbReference type="InterPro" id="IPR001245">
    <property type="entry name" value="Ser-Thr/Tyr_kinase_cat_dom"/>
</dbReference>
<evidence type="ECO:0000313" key="13">
    <source>
        <dbReference type="Proteomes" id="UP000188354"/>
    </source>
</evidence>
<keyword evidence="5" id="KW-0677">Repeat</keyword>
<keyword evidence="9" id="KW-0175">Coiled coil</keyword>
<dbReference type="InterPro" id="IPR010632">
    <property type="entry name" value="DUF1221"/>
</dbReference>
<dbReference type="FunFam" id="1.25.40.10:FF:000269">
    <property type="entry name" value="Crooked neck pre-mRNA-splicing factor 1"/>
    <property type="match status" value="1"/>
</dbReference>
<dbReference type="GO" id="GO:0071011">
    <property type="term" value="C:precatalytic spliceosome"/>
    <property type="evidence" value="ECO:0007669"/>
    <property type="project" value="TreeGrafter"/>
</dbReference>
<dbReference type="InterPro" id="IPR000719">
    <property type="entry name" value="Prot_kinase_dom"/>
</dbReference>
<dbReference type="FunFam" id="1.25.40.10:FF:000048">
    <property type="entry name" value="Cell cycle control protein"/>
    <property type="match status" value="1"/>
</dbReference>
<name>A0A1J7HEN3_LUPAN</name>
<dbReference type="InterPro" id="IPR055430">
    <property type="entry name" value="HAT_Syf1_CNRKL1_C"/>
</dbReference>
<dbReference type="SMART" id="SM00386">
    <property type="entry name" value="HAT"/>
    <property type="match status" value="14"/>
</dbReference>
<evidence type="ECO:0000256" key="1">
    <source>
        <dbReference type="ARBA" id="ARBA00004123"/>
    </source>
</evidence>
<keyword evidence="13" id="KW-1185">Reference proteome</keyword>
<dbReference type="Gene3D" id="1.10.510.10">
    <property type="entry name" value="Transferase(Phosphotransferase) domain 1"/>
    <property type="match status" value="1"/>
</dbReference>
<dbReference type="Proteomes" id="UP000188354">
    <property type="component" value="Chromosome LG06"/>
</dbReference>
<dbReference type="STRING" id="3871.A0A1J7HEN3"/>
<organism evidence="12 13">
    <name type="scientific">Lupinus angustifolius</name>
    <name type="common">Narrow-leaved blue lupine</name>
    <dbReference type="NCBI Taxonomy" id="3871"/>
    <lineage>
        <taxon>Eukaryota</taxon>
        <taxon>Viridiplantae</taxon>
        <taxon>Streptophyta</taxon>
        <taxon>Embryophyta</taxon>
        <taxon>Tracheophyta</taxon>
        <taxon>Spermatophyta</taxon>
        <taxon>Magnoliopsida</taxon>
        <taxon>eudicotyledons</taxon>
        <taxon>Gunneridae</taxon>
        <taxon>Pentapetalae</taxon>
        <taxon>rosids</taxon>
        <taxon>fabids</taxon>
        <taxon>Fabales</taxon>
        <taxon>Fabaceae</taxon>
        <taxon>Papilionoideae</taxon>
        <taxon>50 kb inversion clade</taxon>
        <taxon>genistoids sensu lato</taxon>
        <taxon>core genistoids</taxon>
        <taxon>Genisteae</taxon>
        <taxon>Lupinus</taxon>
    </lineage>
</organism>
<dbReference type="InterPro" id="IPR045075">
    <property type="entry name" value="Syf1-like"/>
</dbReference>
<dbReference type="SUPFAM" id="SSF48452">
    <property type="entry name" value="TPR-like"/>
    <property type="match status" value="3"/>
</dbReference>
<evidence type="ECO:0000256" key="2">
    <source>
        <dbReference type="ARBA" id="ARBA00008644"/>
    </source>
</evidence>
<dbReference type="EMBL" id="CM007366">
    <property type="protein sequence ID" value="OIW11108.1"/>
    <property type="molecule type" value="Genomic_DNA"/>
</dbReference>
<evidence type="ECO:0000256" key="6">
    <source>
        <dbReference type="ARBA" id="ARBA00023187"/>
    </source>
</evidence>
<evidence type="ECO:0000256" key="4">
    <source>
        <dbReference type="ARBA" id="ARBA00022728"/>
    </source>
</evidence>
<dbReference type="FunFam" id="1.10.510.10:FF:000778">
    <property type="entry name" value="Kinase family protein"/>
    <property type="match status" value="1"/>
</dbReference>
<dbReference type="InterPro" id="IPR011990">
    <property type="entry name" value="TPR-like_helical_dom_sf"/>
</dbReference>
<comment type="subcellular location">
    <subcellularLocation>
        <location evidence="1">Nucleus</location>
    </subcellularLocation>
</comment>
<reference evidence="12 13" key="1">
    <citation type="journal article" date="2017" name="Plant Biotechnol. J.">
        <title>A comprehensive draft genome sequence for lupin (Lupinus angustifolius), an emerging health food: insights into plant-microbe interactions and legume evolution.</title>
        <authorList>
            <person name="Hane J.K."/>
            <person name="Ming Y."/>
            <person name="Kamphuis L.G."/>
            <person name="Nelson M.N."/>
            <person name="Garg G."/>
            <person name="Atkins C.A."/>
            <person name="Bayer P.E."/>
            <person name="Bravo A."/>
            <person name="Bringans S."/>
            <person name="Cannon S."/>
            <person name="Edwards D."/>
            <person name="Foley R."/>
            <person name="Gao L.L."/>
            <person name="Harrison M.J."/>
            <person name="Huang W."/>
            <person name="Hurgobin B."/>
            <person name="Li S."/>
            <person name="Liu C.W."/>
            <person name="McGrath A."/>
            <person name="Morahan G."/>
            <person name="Murray J."/>
            <person name="Weller J."/>
            <person name="Jian J."/>
            <person name="Singh K.B."/>
        </authorList>
    </citation>
    <scope>NUCLEOTIDE SEQUENCE [LARGE SCALE GENOMIC DNA]</scope>
    <source>
        <strain evidence="13">cv. Tanjil</strain>
        <tissue evidence="12">Whole plant</tissue>
    </source>
</reference>
<accession>A0A1J7HEN3</accession>
<dbReference type="GO" id="GO:0000974">
    <property type="term" value="C:Prp19 complex"/>
    <property type="evidence" value="ECO:0007669"/>
    <property type="project" value="TreeGrafter"/>
</dbReference>
<gene>
    <name evidence="12" type="ORF">TanjilG_22915</name>
</gene>
<sequence length="1392" mass="163024">MEHFRHIGEVVGSLKALMVLRDEIQINPRQCGLIIDIFSLAFETIADDIRQNLKLEERNTKWKALEFPLRELCRVFKEGELYIRHCLDSKDWWGKAITFSQNNDCVEFHIHNLLCYFPAVIEAIENAGEISGLDQDEKEKKTLILARKYDMEWNDPKLFQWRFSKQYLVSRDICKQLENAWREDRWRLIEALKEKRTSNKDTLTKNELRLADMLLKKLLHGSDKMNIQLCPISVLLGAKDYQVRRRLGRGRDFKEIQWLGQSFALRHFVGEMRTYQTEISTLLSLSHPNILQYLCGFYDDEKREISVVMELMNKDLWTYMKENCGPRRQILFSIPVVVDLMLQMGRGIEYLHSKKIYHGDLNPYNVLLRPRNCQEGYFQAKVAGFGLTCVKNIETKTSNNEEFNPSIWYAPEVLTELEQKGNTSTSSKYSEKADAYSFGMICFELLTGKVPFEDNHLQGDKTNQKIKGGERPLFPHRSPKYLVSLIKKCWQSDPSQRPTFSSICRILRYIKKLLSMNTEFHVINPELNQLELLSPPVDCCDIEAMFLKNFPMDRPSILSSISQIPYEMFAYKVVEKGKIISNNSNAKDNKYIETEMDEATMSSEENEEQNKVCGDDNASIAEEMLQDPLLLITIPKSNCEDRKLVCSNVSSKKSVKVKKPTLDKAKKDKGIPKLQATRPLPPSLHGCGLGVNKASSSSTSKPLSPPARRMASGVSESFKINKPSLSTPSSPDAEIRPPKQKITDPTELGEYRLRKRKEFEDLIRRIRWNIGVWIKYAQWEESQKDFKRARSIWERALEVDYKNHTLWLKYAEVEMKNKFINHARNVWDRAVTLLPRVDQLWYKYIHMEEMLGNVAGARQVFERWMKWMPDQQGWLSYIKFELRYNEVERGRGIFERFVQCHPRVGAWIRYAKFEMKNGEVVKARNVYEKALEKLADDEEAEQLFVAFAEFEERCKEAERARAIYKFALDHIPKGRAEDLYRKFVAFEKQYGDREGIEDAIVGKRRFQYEDEVGKSPTNYDSWFDYIRLEESVSNKERVREVYERAIANVPPAQEKRLWQRYIYLWINYALYEELDAGDMERTRDVYRECLSLIPHQKFSFAKIWLLAAQFEIRQLNLKAARQILGNAIGQAPKDKIFKKYIEIELQLGNIDRCRKLYEKYLEWSPENCYAWSKYAELERSLAETGRARAIFEVAIAQPALDMPELLWKAYIDFETGEGEFDKARALYERLLDRTKHLKVWMSYAEFEAMAINKDDLDVTEEALEQKKHSNKRSNAFSMPEVRDPNVMLGLVFEEALNYFRSSASDLKEERAMLLEKWLNMEAAEFGELGDVSLVQPKLPKKLKKRRHVTTEDGSTRIEEYIDYLFPDETQTTNLKILEAAYKWKKQKLSSGF</sequence>
<feature type="compositionally biased region" description="Basic and acidic residues" evidence="10">
    <location>
        <begin position="733"/>
        <end position="744"/>
    </location>
</feature>
<protein>
    <recommendedName>
        <fullName evidence="11">Protein kinase domain-containing protein</fullName>
    </recommendedName>
</protein>
<dbReference type="Gene3D" id="1.25.40.10">
    <property type="entry name" value="Tetratricopeptide repeat domain"/>
    <property type="match status" value="3"/>
</dbReference>
<keyword evidence="7" id="KW-0539">Nucleus</keyword>
<dbReference type="GO" id="GO:0004672">
    <property type="term" value="F:protein kinase activity"/>
    <property type="evidence" value="ECO:0007669"/>
    <property type="project" value="InterPro"/>
</dbReference>
<evidence type="ECO:0000256" key="9">
    <source>
        <dbReference type="SAM" id="Coils"/>
    </source>
</evidence>
<dbReference type="Pfam" id="PF07714">
    <property type="entry name" value="PK_Tyr_Ser-Thr"/>
    <property type="match status" value="1"/>
</dbReference>
<feature type="coiled-coil region" evidence="9">
    <location>
        <begin position="920"/>
        <end position="960"/>
    </location>
</feature>
<dbReference type="SUPFAM" id="SSF56112">
    <property type="entry name" value="Protein kinase-like (PK-like)"/>
    <property type="match status" value="1"/>
</dbReference>
<evidence type="ECO:0000256" key="8">
    <source>
        <dbReference type="ARBA" id="ARBA00037040"/>
    </source>
</evidence>
<feature type="domain" description="Protein kinase" evidence="11">
    <location>
        <begin position="241"/>
        <end position="510"/>
    </location>
</feature>
<comment type="similarity">
    <text evidence="2">Belongs to the crooked-neck family.</text>
</comment>
<dbReference type="GO" id="GO:0071007">
    <property type="term" value="C:U2-type catalytic step 2 spliceosome"/>
    <property type="evidence" value="ECO:0007669"/>
    <property type="project" value="TreeGrafter"/>
</dbReference>
<evidence type="ECO:0000256" key="3">
    <source>
        <dbReference type="ARBA" id="ARBA00022664"/>
    </source>
</evidence>
<dbReference type="PROSITE" id="PS50011">
    <property type="entry name" value="PROTEIN_KINASE_DOM"/>
    <property type="match status" value="1"/>
</dbReference>
<dbReference type="Pfam" id="PF06760">
    <property type="entry name" value="DUF1221"/>
    <property type="match status" value="1"/>
</dbReference>
<comment type="function">
    <text evidence="8">Involved in pre-mRNA splicing and cell cycle progression. Required for the spliceosome assembly and initiation of the DNA replication.</text>
</comment>
<dbReference type="PANTHER" id="PTHR11246">
    <property type="entry name" value="PRE-MRNA SPLICING FACTOR"/>
    <property type="match status" value="1"/>
</dbReference>
<evidence type="ECO:0000256" key="7">
    <source>
        <dbReference type="ARBA" id="ARBA00023242"/>
    </source>
</evidence>
<evidence type="ECO:0000256" key="5">
    <source>
        <dbReference type="ARBA" id="ARBA00022737"/>
    </source>
</evidence>
<dbReference type="GO" id="GO:0071014">
    <property type="term" value="C:post-mRNA release spliceosomal complex"/>
    <property type="evidence" value="ECO:0007669"/>
    <property type="project" value="TreeGrafter"/>
</dbReference>
<dbReference type="GO" id="GO:0000245">
    <property type="term" value="P:spliceosomal complex assembly"/>
    <property type="evidence" value="ECO:0007669"/>
    <property type="project" value="TreeGrafter"/>
</dbReference>